<feature type="transmembrane region" description="Helical" evidence="6">
    <location>
        <begin position="108"/>
        <end position="126"/>
    </location>
</feature>
<evidence type="ECO:0000256" key="5">
    <source>
        <dbReference type="ARBA" id="ARBA00023136"/>
    </source>
</evidence>
<dbReference type="Proteomes" id="UP000594800">
    <property type="component" value="Chromosome"/>
</dbReference>
<evidence type="ECO:0000256" key="6">
    <source>
        <dbReference type="SAM" id="Phobius"/>
    </source>
</evidence>
<dbReference type="SUPFAM" id="SSF103481">
    <property type="entry name" value="Multidrug resistance efflux transporter EmrE"/>
    <property type="match status" value="2"/>
</dbReference>
<feature type="transmembrane region" description="Helical" evidence="6">
    <location>
        <begin position="21"/>
        <end position="41"/>
    </location>
</feature>
<keyword evidence="5 6" id="KW-0472">Membrane</keyword>
<evidence type="ECO:0000256" key="1">
    <source>
        <dbReference type="ARBA" id="ARBA00004141"/>
    </source>
</evidence>
<reference evidence="8 9" key="1">
    <citation type="submission" date="2020-11" db="EMBL/GenBank/DDBJ databases">
        <title>Description of Pontivivens ytuae sp. nov. isolated from deep sea sediment of Mariana Trench.</title>
        <authorList>
            <person name="Wang Z."/>
            <person name="Sun Q.-L."/>
            <person name="Xu X.-D."/>
            <person name="Tang Y.-Z."/>
            <person name="Zhang J."/>
        </authorList>
    </citation>
    <scope>NUCLEOTIDE SEQUENCE [LARGE SCALE GENOMIC DNA]</scope>
    <source>
        <strain evidence="8 9">MT2928</strain>
    </source>
</reference>
<keyword evidence="3 6" id="KW-0812">Transmembrane</keyword>
<feature type="transmembrane region" description="Helical" evidence="6">
    <location>
        <begin position="218"/>
        <end position="237"/>
    </location>
</feature>
<comment type="similarity">
    <text evidence="2">Belongs to the drug/metabolite transporter (DMT) superfamily. 10 TMS drug/metabolite exporter (DME) (TC 2.A.7.3) family.</text>
</comment>
<feature type="transmembrane region" description="Helical" evidence="6">
    <location>
        <begin position="138"/>
        <end position="156"/>
    </location>
</feature>
<feature type="transmembrane region" description="Helical" evidence="6">
    <location>
        <begin position="162"/>
        <end position="180"/>
    </location>
</feature>
<dbReference type="InterPro" id="IPR000620">
    <property type="entry name" value="EamA_dom"/>
</dbReference>
<keyword evidence="9" id="KW-1185">Reference proteome</keyword>
<evidence type="ECO:0000256" key="4">
    <source>
        <dbReference type="ARBA" id="ARBA00022989"/>
    </source>
</evidence>
<proteinExistence type="inferred from homology"/>
<dbReference type="EMBL" id="CP064942">
    <property type="protein sequence ID" value="QPH53290.1"/>
    <property type="molecule type" value="Genomic_DNA"/>
</dbReference>
<evidence type="ECO:0000313" key="8">
    <source>
        <dbReference type="EMBL" id="QPH53290.1"/>
    </source>
</evidence>
<feature type="transmembrane region" description="Helical" evidence="6">
    <location>
        <begin position="275"/>
        <end position="293"/>
    </location>
</feature>
<name>A0A7S9LQT6_9RHOB</name>
<evidence type="ECO:0000256" key="3">
    <source>
        <dbReference type="ARBA" id="ARBA00022692"/>
    </source>
</evidence>
<comment type="subcellular location">
    <subcellularLocation>
        <location evidence="1">Membrane</location>
        <topology evidence="1">Multi-pass membrane protein</topology>
    </subcellularLocation>
</comment>
<protein>
    <submittedName>
        <fullName evidence="8">DMT family transporter</fullName>
    </submittedName>
</protein>
<organism evidence="8 9">
    <name type="scientific">Pontivivens ytuae</name>
    <dbReference type="NCBI Taxonomy" id="2789856"/>
    <lineage>
        <taxon>Bacteria</taxon>
        <taxon>Pseudomonadati</taxon>
        <taxon>Pseudomonadota</taxon>
        <taxon>Alphaproteobacteria</taxon>
        <taxon>Rhodobacterales</taxon>
        <taxon>Paracoccaceae</taxon>
        <taxon>Pontivivens</taxon>
    </lineage>
</organism>
<evidence type="ECO:0000256" key="2">
    <source>
        <dbReference type="ARBA" id="ARBA00009853"/>
    </source>
</evidence>
<dbReference type="InterPro" id="IPR037185">
    <property type="entry name" value="EmrE-like"/>
</dbReference>
<evidence type="ECO:0000313" key="9">
    <source>
        <dbReference type="Proteomes" id="UP000594800"/>
    </source>
</evidence>
<evidence type="ECO:0000259" key="7">
    <source>
        <dbReference type="Pfam" id="PF00892"/>
    </source>
</evidence>
<dbReference type="Pfam" id="PF00892">
    <property type="entry name" value="EamA"/>
    <property type="match status" value="2"/>
</dbReference>
<gene>
    <name evidence="8" type="ORF">I0K15_16070</name>
</gene>
<feature type="domain" description="EamA" evidence="7">
    <location>
        <begin position="22"/>
        <end position="152"/>
    </location>
</feature>
<dbReference type="AlphaFoldDB" id="A0A7S9LQT6"/>
<dbReference type="RefSeq" id="WP_196102501.1">
    <property type="nucleotide sequence ID" value="NZ_CP064942.1"/>
</dbReference>
<keyword evidence="4 6" id="KW-1133">Transmembrane helix</keyword>
<sequence>MQQSPPGAALPHPARSHADNLRGLGWMLFSVASASAMSVGVRVVSLEIDSRMIVTLRAGLTTLILLVLLPLLWRRLRITSWRDHIVRGALIGVSTHLGFYTLAEIPLATATVLFFTAPIFATILAALFQNERVGPRRWAAVAAGFIGAAIILRPGFNALHPAMLAALASSLLFAIALSMSRRVATADGPFSAFVSSVVVTLVLSLPLAAPVWSLPHSTLGWSIMALVVATGAMRNIADIQAYRYAEAGLLAPVTYLRLVLIGLAGYVLFGEVIDSYTGVGATLIVVSTLYIAHRARVASKAGRPGA</sequence>
<feature type="domain" description="EamA" evidence="7">
    <location>
        <begin position="162"/>
        <end position="291"/>
    </location>
</feature>
<dbReference type="GO" id="GO:0016020">
    <property type="term" value="C:membrane"/>
    <property type="evidence" value="ECO:0007669"/>
    <property type="project" value="UniProtKB-SubCell"/>
</dbReference>
<dbReference type="KEGG" id="poz:I0K15_16070"/>
<feature type="transmembrane region" description="Helical" evidence="6">
    <location>
        <begin position="249"/>
        <end position="269"/>
    </location>
</feature>
<feature type="transmembrane region" description="Helical" evidence="6">
    <location>
        <begin position="53"/>
        <end position="73"/>
    </location>
</feature>
<feature type="transmembrane region" description="Helical" evidence="6">
    <location>
        <begin position="192"/>
        <end position="212"/>
    </location>
</feature>
<dbReference type="PANTHER" id="PTHR22911">
    <property type="entry name" value="ACYL-MALONYL CONDENSING ENZYME-RELATED"/>
    <property type="match status" value="1"/>
</dbReference>
<dbReference type="PANTHER" id="PTHR22911:SF6">
    <property type="entry name" value="SOLUTE CARRIER FAMILY 35 MEMBER G1"/>
    <property type="match status" value="1"/>
</dbReference>
<accession>A0A7S9LQT6</accession>